<dbReference type="AlphaFoldDB" id="A0A2V2NJC9"/>
<reference evidence="1 2" key="1">
    <citation type="submission" date="2018-05" db="EMBL/GenBank/DDBJ databases">
        <title>Draft genome of Methanospirillum stamsii Pt1.</title>
        <authorList>
            <person name="Dueholm M.S."/>
            <person name="Nielsen P.H."/>
            <person name="Bakmann L.F."/>
            <person name="Otzen D.E."/>
        </authorList>
    </citation>
    <scope>NUCLEOTIDE SEQUENCE [LARGE SCALE GENOMIC DNA]</scope>
    <source>
        <strain evidence="1 2">Pt1</strain>
    </source>
</reference>
<evidence type="ECO:0008006" key="3">
    <source>
        <dbReference type="Google" id="ProtNLM"/>
    </source>
</evidence>
<evidence type="ECO:0000313" key="1">
    <source>
        <dbReference type="EMBL" id="PWR75721.1"/>
    </source>
</evidence>
<dbReference type="GeneID" id="97609492"/>
<gene>
    <name evidence="1" type="ORF">DLD82_03830</name>
</gene>
<accession>A0A2V2NJC9</accession>
<name>A0A2V2NJC9_9EURY</name>
<evidence type="ECO:0000313" key="2">
    <source>
        <dbReference type="Proteomes" id="UP000245934"/>
    </source>
</evidence>
<dbReference type="PANTHER" id="PTHR35336:SF5">
    <property type="entry name" value="ADENOSYLCOBINAMIDE AMIDOHYDROLASE"/>
    <property type="match status" value="1"/>
</dbReference>
<dbReference type="Pfam" id="PF01955">
    <property type="entry name" value="CbiZ"/>
    <property type="match status" value="1"/>
</dbReference>
<organism evidence="1 2">
    <name type="scientific">Methanospirillum stamsii</name>
    <dbReference type="NCBI Taxonomy" id="1277351"/>
    <lineage>
        <taxon>Archaea</taxon>
        <taxon>Methanobacteriati</taxon>
        <taxon>Methanobacteriota</taxon>
        <taxon>Stenosarchaea group</taxon>
        <taxon>Methanomicrobia</taxon>
        <taxon>Methanomicrobiales</taxon>
        <taxon>Methanospirillaceae</taxon>
        <taxon>Methanospirillum</taxon>
    </lineage>
</organism>
<comment type="caution">
    <text evidence="1">The sequence shown here is derived from an EMBL/GenBank/DDBJ whole genome shotgun (WGS) entry which is preliminary data.</text>
</comment>
<dbReference type="OrthoDB" id="64585at2157"/>
<proteinExistence type="predicted"/>
<dbReference type="InterPro" id="IPR002808">
    <property type="entry name" value="AdoCbi_amidolase"/>
</dbReference>
<dbReference type="Proteomes" id="UP000245934">
    <property type="component" value="Unassembled WGS sequence"/>
</dbReference>
<dbReference type="RefSeq" id="WP_109939786.1">
    <property type="nucleotide sequence ID" value="NZ_CP176366.1"/>
</dbReference>
<sequence length="380" mass="41990">MEEINSEPLDFRNDLKLIYKTSSGEEVYRCENSIVVQLPENRNALTTSYVNGGYQENLQAIFNHEPKPTKGHCAHDLEGGSVEAYLEIHSRRLGLDPERIAAMMTAAKMKNAAISTRSFRTLEITAIVTAGIEVNGGRAGDPATWHEEEGQTIYVGGTINTIIIVNSHLPAHTMTRVVMTAAEAKTVAIQQLMAPSRYSTGIATGSGTDQICVISNMSSPNTLTWAGKHSKLGELIANCVIDATTEALARQTNLTPDSQRDMLIRLERFGIDEKKYWETGAALEGENKKDLFIKNLRLFSRDPSVVTLTASLLHIVDEIGWGLVPELSGKKTALGMMKTLPDLIEAKTHPDLNLVLDERRSIIENWIRISSWYVKNGLSR</sequence>
<keyword evidence="2" id="KW-1185">Reference proteome</keyword>
<dbReference type="EMBL" id="QGMZ01000008">
    <property type="protein sequence ID" value="PWR75721.1"/>
    <property type="molecule type" value="Genomic_DNA"/>
</dbReference>
<protein>
    <recommendedName>
        <fullName evidence="3">Adenosylcobinamide amidohydrolase</fullName>
    </recommendedName>
</protein>
<dbReference type="PANTHER" id="PTHR35336">
    <property type="entry name" value="ADENOSYLCOBINAMIDE AMIDOHYDROLASE"/>
    <property type="match status" value="1"/>
</dbReference>
<dbReference type="InterPro" id="IPR052209">
    <property type="entry name" value="CbiZ"/>
</dbReference>